<protein>
    <recommendedName>
        <fullName evidence="3 13">Flagellar biosynthesis protein FlhF</fullName>
    </recommendedName>
</protein>
<keyword evidence="9" id="KW-0342">GTP-binding</keyword>
<dbReference type="InterPro" id="IPR047040">
    <property type="entry name" value="FlhF__GTPase_dom"/>
</dbReference>
<dbReference type="FunFam" id="3.40.50.300:FF:000695">
    <property type="entry name" value="Flagellar biosynthesis regulator FlhF"/>
    <property type="match status" value="1"/>
</dbReference>
<dbReference type="RefSeq" id="WP_092068297.1">
    <property type="nucleotide sequence ID" value="NZ_FNHB01000001.1"/>
</dbReference>
<dbReference type="GO" id="GO:0005525">
    <property type="term" value="F:GTP binding"/>
    <property type="evidence" value="ECO:0007669"/>
    <property type="project" value="UniProtKB-UniRule"/>
</dbReference>
<keyword evidence="16" id="KW-0969">Cilium</keyword>
<dbReference type="InterPro" id="IPR020006">
    <property type="entry name" value="FlhF"/>
</dbReference>
<dbReference type="AlphaFoldDB" id="A0A1G9MHS0"/>
<keyword evidence="16" id="KW-0966">Cell projection</keyword>
<accession>A0A1G9MHS0</accession>
<dbReference type="OrthoDB" id="9778554at2"/>
<dbReference type="GO" id="GO:0006614">
    <property type="term" value="P:SRP-dependent cotranslational protein targeting to membrane"/>
    <property type="evidence" value="ECO:0007669"/>
    <property type="project" value="UniProtKB-UniRule"/>
</dbReference>
<comment type="subcellular location">
    <subcellularLocation>
        <location evidence="1">Cell membrane</location>
        <topology evidence="1">Peripheral membrane protein</topology>
        <orientation evidence="1">Cytoplasmic side</orientation>
    </subcellularLocation>
</comment>
<comment type="function">
    <text evidence="12">Necessary for flagellar biosynthesis. May be involved in translocation of the flagellum.</text>
</comment>
<feature type="domain" description="AAA+ ATPase" evidence="14">
    <location>
        <begin position="172"/>
        <end position="318"/>
    </location>
</feature>
<dbReference type="GO" id="GO:0005047">
    <property type="term" value="F:signal recognition particle binding"/>
    <property type="evidence" value="ECO:0007669"/>
    <property type="project" value="TreeGrafter"/>
</dbReference>
<evidence type="ECO:0000256" key="10">
    <source>
        <dbReference type="ARBA" id="ARBA00023136"/>
    </source>
</evidence>
<dbReference type="GO" id="GO:0015031">
    <property type="term" value="P:protein transport"/>
    <property type="evidence" value="ECO:0007669"/>
    <property type="project" value="UniProtKB-KW"/>
</dbReference>
<reference evidence="16 17" key="1">
    <citation type="submission" date="2016-10" db="EMBL/GenBank/DDBJ databases">
        <authorList>
            <person name="de Groot N.N."/>
        </authorList>
    </citation>
    <scope>NUCLEOTIDE SEQUENCE [LARGE SCALE GENOMIC DNA]</scope>
    <source>
        <strain evidence="16 17">DSM 1736</strain>
    </source>
</reference>
<keyword evidence="6" id="KW-0547">Nucleotide-binding</keyword>
<keyword evidence="17" id="KW-1185">Reference proteome</keyword>
<evidence type="ECO:0000256" key="13">
    <source>
        <dbReference type="NCBIfam" id="TIGR03499"/>
    </source>
</evidence>
<evidence type="ECO:0000256" key="3">
    <source>
        <dbReference type="ARBA" id="ARBA00014919"/>
    </source>
</evidence>
<keyword evidence="4" id="KW-0813">Transport</keyword>
<evidence type="ECO:0000313" key="17">
    <source>
        <dbReference type="Proteomes" id="UP000214880"/>
    </source>
</evidence>
<dbReference type="InterPro" id="IPR027417">
    <property type="entry name" value="P-loop_NTPase"/>
</dbReference>
<dbReference type="NCBIfam" id="TIGR03499">
    <property type="entry name" value="FlhF"/>
    <property type="match status" value="1"/>
</dbReference>
<keyword evidence="11" id="KW-1006">Bacterial flagellum protein export</keyword>
<dbReference type="Gene3D" id="1.20.120.1380">
    <property type="entry name" value="Flagellar FlhF biosynthesis protein, N domain"/>
    <property type="match status" value="1"/>
</dbReference>
<evidence type="ECO:0000256" key="1">
    <source>
        <dbReference type="ARBA" id="ARBA00004413"/>
    </source>
</evidence>
<name>A0A1G9MHS0_9FIRM</name>
<dbReference type="Proteomes" id="UP000214880">
    <property type="component" value="Unassembled WGS sequence"/>
</dbReference>
<evidence type="ECO:0000256" key="8">
    <source>
        <dbReference type="ARBA" id="ARBA00022927"/>
    </source>
</evidence>
<evidence type="ECO:0000256" key="9">
    <source>
        <dbReference type="ARBA" id="ARBA00023134"/>
    </source>
</evidence>
<keyword evidence="8" id="KW-0653">Protein transport</keyword>
<evidence type="ECO:0000256" key="4">
    <source>
        <dbReference type="ARBA" id="ARBA00022448"/>
    </source>
</evidence>
<keyword evidence="7" id="KW-1005">Bacterial flagellum biogenesis</keyword>
<dbReference type="SMART" id="SM00962">
    <property type="entry name" value="SRP54"/>
    <property type="match status" value="1"/>
</dbReference>
<evidence type="ECO:0000259" key="14">
    <source>
        <dbReference type="SMART" id="SM00382"/>
    </source>
</evidence>
<evidence type="ECO:0000313" key="16">
    <source>
        <dbReference type="EMBL" id="SDL73810.1"/>
    </source>
</evidence>
<dbReference type="InterPro" id="IPR000897">
    <property type="entry name" value="SRP54_GTPase_dom"/>
</dbReference>
<evidence type="ECO:0000256" key="5">
    <source>
        <dbReference type="ARBA" id="ARBA00022475"/>
    </source>
</evidence>
<keyword evidence="10" id="KW-0472">Membrane</keyword>
<evidence type="ECO:0000256" key="11">
    <source>
        <dbReference type="ARBA" id="ARBA00023225"/>
    </source>
</evidence>
<comment type="similarity">
    <text evidence="2">Belongs to the GTP-binding SRP family.</text>
</comment>
<evidence type="ECO:0000259" key="15">
    <source>
        <dbReference type="SMART" id="SM00962"/>
    </source>
</evidence>
<evidence type="ECO:0000256" key="2">
    <source>
        <dbReference type="ARBA" id="ARBA00008531"/>
    </source>
</evidence>
<evidence type="ECO:0000256" key="12">
    <source>
        <dbReference type="ARBA" id="ARBA00025337"/>
    </source>
</evidence>
<dbReference type="GO" id="GO:0005886">
    <property type="term" value="C:plasma membrane"/>
    <property type="evidence" value="ECO:0007669"/>
    <property type="project" value="UniProtKB-SubCell"/>
</dbReference>
<dbReference type="CDD" id="cd17873">
    <property type="entry name" value="FlhF"/>
    <property type="match status" value="1"/>
</dbReference>
<dbReference type="SUPFAM" id="SSF52540">
    <property type="entry name" value="P-loop containing nucleoside triphosphate hydrolases"/>
    <property type="match status" value="1"/>
</dbReference>
<dbReference type="STRING" id="146817.SAMN04488502_101695"/>
<sequence>MKVKVFTSATMQDAMNQVKQELGRDAVILQTRRFKKGGFLGWWGKEMVEVMAATDSAPAATGRKPAPPVDYVQPPPPVENSPKPSALQFELAGMRKMLEQVLHKMPQTGSRNGPLLDLLMKNDVELAVAESLLSDIGDSVDLTDPLTAQGVLRERIVEFFKRVEGINVPAAGSKAVAFIGPTGVGKTTTIAKLAAHFSIIKGYKVAMVAADTYRISAVEQLKTYSDIIGVPIDIVYSPAELKAVLAKNQDKQLILIDTTGRSPRNHYQIAELKAFLEVAPDIETHLVLSTTTKYKDALDIATKFSVCSPQKFLFTKVDEASNVGTMINLLHQFPATLSYITNGQAVPDDIELADPRKLAELILRD</sequence>
<dbReference type="InterPro" id="IPR003593">
    <property type="entry name" value="AAA+_ATPase"/>
</dbReference>
<dbReference type="GO" id="GO:0003924">
    <property type="term" value="F:GTPase activity"/>
    <property type="evidence" value="ECO:0007669"/>
    <property type="project" value="UniProtKB-UniRule"/>
</dbReference>
<dbReference type="Gene3D" id="3.40.50.300">
    <property type="entry name" value="P-loop containing nucleotide triphosphate hydrolases"/>
    <property type="match status" value="1"/>
</dbReference>
<dbReference type="PANTHER" id="PTHR43134">
    <property type="entry name" value="SIGNAL RECOGNITION PARTICLE RECEPTOR SUBUNIT ALPHA"/>
    <property type="match status" value="1"/>
</dbReference>
<dbReference type="GO" id="GO:0044781">
    <property type="term" value="P:bacterial-type flagellum organization"/>
    <property type="evidence" value="ECO:0007669"/>
    <property type="project" value="UniProtKB-UniRule"/>
</dbReference>
<evidence type="ECO:0000256" key="6">
    <source>
        <dbReference type="ARBA" id="ARBA00022741"/>
    </source>
</evidence>
<organism evidence="16 17">
    <name type="scientific">Dendrosporobacter quercicolus</name>
    <dbReference type="NCBI Taxonomy" id="146817"/>
    <lineage>
        <taxon>Bacteria</taxon>
        <taxon>Bacillati</taxon>
        <taxon>Bacillota</taxon>
        <taxon>Negativicutes</taxon>
        <taxon>Selenomonadales</taxon>
        <taxon>Sporomusaceae</taxon>
        <taxon>Dendrosporobacter</taxon>
    </lineage>
</organism>
<keyword evidence="16" id="KW-0282">Flagellum</keyword>
<feature type="domain" description="SRP54-type proteins GTP-binding" evidence="15">
    <location>
        <begin position="173"/>
        <end position="364"/>
    </location>
</feature>
<dbReference type="PANTHER" id="PTHR43134:SF3">
    <property type="entry name" value="FLAGELLAR BIOSYNTHESIS PROTEIN FLHF"/>
    <property type="match status" value="1"/>
</dbReference>
<dbReference type="SMART" id="SM00382">
    <property type="entry name" value="AAA"/>
    <property type="match status" value="1"/>
</dbReference>
<dbReference type="EMBL" id="FNHB01000001">
    <property type="protein sequence ID" value="SDL73810.1"/>
    <property type="molecule type" value="Genomic_DNA"/>
</dbReference>
<proteinExistence type="inferred from homology"/>
<dbReference type="Pfam" id="PF00448">
    <property type="entry name" value="SRP54"/>
    <property type="match status" value="1"/>
</dbReference>
<gene>
    <name evidence="16" type="ORF">SAMN04488502_101695</name>
</gene>
<evidence type="ECO:0000256" key="7">
    <source>
        <dbReference type="ARBA" id="ARBA00022795"/>
    </source>
</evidence>
<keyword evidence="5" id="KW-1003">Cell membrane</keyword>